<dbReference type="GO" id="GO:0004519">
    <property type="term" value="F:endonuclease activity"/>
    <property type="evidence" value="ECO:0007669"/>
    <property type="project" value="InterPro"/>
</dbReference>
<dbReference type="AlphaFoldDB" id="A0A0F9NTV8"/>
<dbReference type="Pfam" id="PF13392">
    <property type="entry name" value="HNH_3"/>
    <property type="match status" value="1"/>
</dbReference>
<proteinExistence type="predicted"/>
<reference evidence="2" key="1">
    <citation type="journal article" date="2015" name="Nature">
        <title>Complex archaea that bridge the gap between prokaryotes and eukaryotes.</title>
        <authorList>
            <person name="Spang A."/>
            <person name="Saw J.H."/>
            <person name="Jorgensen S.L."/>
            <person name="Zaremba-Niedzwiedzka K."/>
            <person name="Martijn J."/>
            <person name="Lind A.E."/>
            <person name="van Eijk R."/>
            <person name="Schleper C."/>
            <person name="Guy L."/>
            <person name="Ettema T.J."/>
        </authorList>
    </citation>
    <scope>NUCLEOTIDE SEQUENCE</scope>
</reference>
<dbReference type="InterPro" id="IPR044930">
    <property type="entry name" value="Homing_endonuclease_His-Me"/>
</dbReference>
<dbReference type="SUPFAM" id="SSF54060">
    <property type="entry name" value="His-Me finger endonucleases"/>
    <property type="match status" value="1"/>
</dbReference>
<sequence length="170" mass="19608">MSRECEHCGSELFRKPAESSTGWKRRRFCNLTCANLGRGGGQVARFDSRWIPEPNSGCWLWLGARTKDGYGQIGFDGKVRRAHRVAYKLHRGEIPAGLELDHLCRTRSCVNPFHLDPVTHAENVARGEGGRRTHCKRGHEFTPENTHQEKYGSQRCRACRRENYWRRKNA</sequence>
<evidence type="ECO:0000259" key="1">
    <source>
        <dbReference type="Pfam" id="PF13392"/>
    </source>
</evidence>
<evidence type="ECO:0000313" key="2">
    <source>
        <dbReference type="EMBL" id="KKM92270.1"/>
    </source>
</evidence>
<dbReference type="EMBL" id="LAZR01006415">
    <property type="protein sequence ID" value="KKM92270.1"/>
    <property type="molecule type" value="Genomic_DNA"/>
</dbReference>
<dbReference type="Gene3D" id="3.90.75.10">
    <property type="entry name" value="Homing Intron 3 (I-ppo) Encoded Endonuclease, Chain A"/>
    <property type="match status" value="1"/>
</dbReference>
<name>A0A0F9NTV8_9ZZZZ</name>
<comment type="caution">
    <text evidence="2">The sequence shown here is derived from an EMBL/GenBank/DDBJ whole genome shotgun (WGS) entry which is preliminary data.</text>
</comment>
<accession>A0A0F9NTV8</accession>
<dbReference type="InterPro" id="IPR044925">
    <property type="entry name" value="His-Me_finger_sf"/>
</dbReference>
<feature type="domain" description="HNH nuclease" evidence="1">
    <location>
        <begin position="81"/>
        <end position="124"/>
    </location>
</feature>
<organism evidence="2">
    <name type="scientific">marine sediment metagenome</name>
    <dbReference type="NCBI Taxonomy" id="412755"/>
    <lineage>
        <taxon>unclassified sequences</taxon>
        <taxon>metagenomes</taxon>
        <taxon>ecological metagenomes</taxon>
    </lineage>
</organism>
<gene>
    <name evidence="2" type="ORF">LCGC14_1220230</name>
</gene>
<protein>
    <recommendedName>
        <fullName evidence="1">HNH nuclease domain-containing protein</fullName>
    </recommendedName>
</protein>
<dbReference type="InterPro" id="IPR003615">
    <property type="entry name" value="HNH_nuc"/>
</dbReference>